<evidence type="ECO:0000256" key="1">
    <source>
        <dbReference type="ARBA" id="ARBA00022679"/>
    </source>
</evidence>
<dbReference type="GO" id="GO:0016747">
    <property type="term" value="F:acyltransferase activity, transferring groups other than amino-acyl groups"/>
    <property type="evidence" value="ECO:0007669"/>
    <property type="project" value="InterPro"/>
</dbReference>
<evidence type="ECO:0000256" key="2">
    <source>
        <dbReference type="ARBA" id="ARBA00023315"/>
    </source>
</evidence>
<dbReference type="InterPro" id="IPR008125">
    <property type="entry name" value="Streptothricin_AcTrfase"/>
</dbReference>
<dbReference type="InterPro" id="IPR050680">
    <property type="entry name" value="YpeA/RimI_acetyltransf"/>
</dbReference>
<keyword evidence="1 4" id="KW-0808">Transferase</keyword>
<dbReference type="RefSeq" id="WP_072429317.1">
    <property type="nucleotide sequence ID" value="NZ_FPKR01000011.1"/>
</dbReference>
<name>A0A1K2HN44_9NEIS</name>
<dbReference type="InterPro" id="IPR016181">
    <property type="entry name" value="Acyl_CoA_acyltransferase"/>
</dbReference>
<dbReference type="OrthoDB" id="9800193at2"/>
<keyword evidence="2" id="KW-0012">Acyltransferase</keyword>
<evidence type="ECO:0000313" key="4">
    <source>
        <dbReference type="EMBL" id="SFZ78155.1"/>
    </source>
</evidence>
<reference evidence="4 5" key="1">
    <citation type="submission" date="2016-11" db="EMBL/GenBank/DDBJ databases">
        <authorList>
            <person name="Jaros S."/>
            <person name="Januszkiewicz K."/>
            <person name="Wedrychowicz H."/>
        </authorList>
    </citation>
    <scope>NUCLEOTIDE SEQUENCE [LARGE SCALE GENOMIC DNA]</scope>
    <source>
        <strain evidence="4 5">DSM 18899</strain>
    </source>
</reference>
<feature type="domain" description="N-acetyltransferase" evidence="3">
    <location>
        <begin position="20"/>
        <end position="170"/>
    </location>
</feature>
<dbReference type="PANTHER" id="PTHR43420:SF47">
    <property type="entry name" value="N-ACETYLTRANSFERASE DOMAIN-CONTAINING PROTEIN"/>
    <property type="match status" value="1"/>
</dbReference>
<evidence type="ECO:0000313" key="5">
    <source>
        <dbReference type="Proteomes" id="UP000186513"/>
    </source>
</evidence>
<dbReference type="Gene3D" id="3.40.630.30">
    <property type="match status" value="1"/>
</dbReference>
<dbReference type="Proteomes" id="UP000186513">
    <property type="component" value="Unassembled WGS sequence"/>
</dbReference>
<proteinExistence type="predicted"/>
<dbReference type="PROSITE" id="PS51186">
    <property type="entry name" value="GNAT"/>
    <property type="match status" value="1"/>
</dbReference>
<dbReference type="STRING" id="1121279.SAMN02745887_02823"/>
<keyword evidence="5" id="KW-1185">Reference proteome</keyword>
<dbReference type="CDD" id="cd04301">
    <property type="entry name" value="NAT_SF"/>
    <property type="match status" value="1"/>
</dbReference>
<dbReference type="SUPFAM" id="SSF55729">
    <property type="entry name" value="Acyl-CoA N-acyltransferases (Nat)"/>
    <property type="match status" value="1"/>
</dbReference>
<evidence type="ECO:0000259" key="3">
    <source>
        <dbReference type="PROSITE" id="PS51186"/>
    </source>
</evidence>
<sequence>MRISAISEEAAQALDAESCFVVREVFNVSLAGKAFGLTVESVTPYLKTYASDEALDEDCSVYGAFVNQALAGKIVLSSTWNHLAQIEHLVVAHAHRGTGLAKSLIEFSKQWALDHHLQGIRLETQTNNVPACRLYAQCGFVLGGIDLYAYKTQADVSNEVAMYWYWFPEAIGGT</sequence>
<organism evidence="4 5">
    <name type="scientific">Chitinimonas taiwanensis DSM 18899</name>
    <dbReference type="NCBI Taxonomy" id="1121279"/>
    <lineage>
        <taxon>Bacteria</taxon>
        <taxon>Pseudomonadati</taxon>
        <taxon>Pseudomonadota</taxon>
        <taxon>Betaproteobacteria</taxon>
        <taxon>Neisseriales</taxon>
        <taxon>Chitinibacteraceae</taxon>
        <taxon>Chitinimonas</taxon>
    </lineage>
</organism>
<dbReference type="PANTHER" id="PTHR43420">
    <property type="entry name" value="ACETYLTRANSFERASE"/>
    <property type="match status" value="1"/>
</dbReference>
<dbReference type="PRINTS" id="PR01754">
    <property type="entry name" value="SACTRNSFRASE"/>
</dbReference>
<dbReference type="AlphaFoldDB" id="A0A1K2HN44"/>
<accession>A0A1K2HN44</accession>
<dbReference type="Pfam" id="PF00583">
    <property type="entry name" value="Acetyltransf_1"/>
    <property type="match status" value="1"/>
</dbReference>
<protein>
    <submittedName>
        <fullName evidence="4">Streptothricin acetyltransferase</fullName>
    </submittedName>
</protein>
<dbReference type="InterPro" id="IPR000182">
    <property type="entry name" value="GNAT_dom"/>
</dbReference>
<gene>
    <name evidence="4" type="ORF">SAMN02745887_02823</name>
</gene>
<dbReference type="EMBL" id="FPKR01000011">
    <property type="protein sequence ID" value="SFZ78155.1"/>
    <property type="molecule type" value="Genomic_DNA"/>
</dbReference>